<proteinExistence type="predicted"/>
<accession>A0A224Y5H4</accession>
<sequence>MFTMRCLLCKPRWTASRTCLSLLVGYSSSGTKETGTCWLWHIPHNGYPSVYVFKIGSSPSCLVFLIL</sequence>
<name>A0A224Y5H4_9HEMI</name>
<evidence type="ECO:0000313" key="1">
    <source>
        <dbReference type="EMBL" id="JAW16362.1"/>
    </source>
</evidence>
<dbReference type="EMBL" id="GFTR01000064">
    <property type="protein sequence ID" value="JAW16362.1"/>
    <property type="molecule type" value="Transcribed_RNA"/>
</dbReference>
<reference evidence="1" key="1">
    <citation type="journal article" date="2018" name="PLoS Negl. Trop. Dis.">
        <title>An insight into the salivary gland and fat body transcriptome of Panstrongylus lignarius (Hemiptera: Heteroptera), the main vector of Chagas disease in Peru.</title>
        <authorList>
            <person name="Nevoa J.C."/>
            <person name="Mendes M.T."/>
            <person name="da Silva M.V."/>
            <person name="Soares S.C."/>
            <person name="Oliveira C.J.F."/>
            <person name="Ribeiro J.M.C."/>
        </authorList>
    </citation>
    <scope>NUCLEOTIDE SEQUENCE</scope>
</reference>
<organism evidence="1">
    <name type="scientific">Panstrongylus lignarius</name>
    <dbReference type="NCBI Taxonomy" id="156445"/>
    <lineage>
        <taxon>Eukaryota</taxon>
        <taxon>Metazoa</taxon>
        <taxon>Ecdysozoa</taxon>
        <taxon>Arthropoda</taxon>
        <taxon>Hexapoda</taxon>
        <taxon>Insecta</taxon>
        <taxon>Pterygota</taxon>
        <taxon>Neoptera</taxon>
        <taxon>Paraneoptera</taxon>
        <taxon>Hemiptera</taxon>
        <taxon>Heteroptera</taxon>
        <taxon>Panheteroptera</taxon>
        <taxon>Cimicomorpha</taxon>
        <taxon>Reduviidae</taxon>
        <taxon>Triatominae</taxon>
        <taxon>Panstrongylus</taxon>
    </lineage>
</organism>
<protein>
    <submittedName>
        <fullName evidence="1">Uncharacterized protein</fullName>
    </submittedName>
</protein>
<dbReference type="AlphaFoldDB" id="A0A224Y5H4"/>